<feature type="signal peptide" evidence="2">
    <location>
        <begin position="1"/>
        <end position="24"/>
    </location>
</feature>
<feature type="region of interest" description="Disordered" evidence="1">
    <location>
        <begin position="88"/>
        <end position="107"/>
    </location>
</feature>
<sequence>MLNLIFTRFFKVTALGFSTAFLLAGQNAINAQQIPSLTPQQAQHLSRDLVPSSSEQFFRQGQYLMEREIQNLQTRQLEQKEPVLKINSLPHIKKDNVPSKNPNTLPN</sequence>
<protein>
    <submittedName>
        <fullName evidence="3">Uncharacterized protein</fullName>
    </submittedName>
</protein>
<evidence type="ECO:0000256" key="1">
    <source>
        <dbReference type="SAM" id="MobiDB-lite"/>
    </source>
</evidence>
<dbReference type="EMBL" id="AP018248">
    <property type="protein sequence ID" value="BAY98992.1"/>
    <property type="molecule type" value="Genomic_DNA"/>
</dbReference>
<keyword evidence="2" id="KW-0732">Signal</keyword>
<proteinExistence type="predicted"/>
<dbReference type="RefSeq" id="WP_096576817.1">
    <property type="nucleotide sequence ID" value="NZ_CAWNJS010000001.1"/>
</dbReference>
<keyword evidence="4" id="KW-1185">Reference proteome</keyword>
<dbReference type="AlphaFoldDB" id="A0A1Z4MZT9"/>
<accession>A0A1Z4MZT9</accession>
<name>A0A1Z4MZT9_9CYAN</name>
<evidence type="ECO:0000313" key="4">
    <source>
        <dbReference type="Proteomes" id="UP000218785"/>
    </source>
</evidence>
<evidence type="ECO:0000313" key="3">
    <source>
        <dbReference type="EMBL" id="BAY98992.1"/>
    </source>
</evidence>
<gene>
    <name evidence="3" type="ORF">NIES37_29700</name>
</gene>
<evidence type="ECO:0000256" key="2">
    <source>
        <dbReference type="SAM" id="SignalP"/>
    </source>
</evidence>
<feature type="compositionally biased region" description="Polar residues" evidence="1">
    <location>
        <begin position="98"/>
        <end position="107"/>
    </location>
</feature>
<dbReference type="Proteomes" id="UP000218785">
    <property type="component" value="Chromosome"/>
</dbReference>
<reference evidence="3 4" key="1">
    <citation type="submission" date="2017-06" db="EMBL/GenBank/DDBJ databases">
        <title>Genome sequencing of cyanobaciteial culture collection at National Institute for Environmental Studies (NIES).</title>
        <authorList>
            <person name="Hirose Y."/>
            <person name="Shimura Y."/>
            <person name="Fujisawa T."/>
            <person name="Nakamura Y."/>
            <person name="Kawachi M."/>
        </authorList>
    </citation>
    <scope>NUCLEOTIDE SEQUENCE [LARGE SCALE GENOMIC DNA]</scope>
    <source>
        <strain evidence="3 4">NIES-37</strain>
    </source>
</reference>
<organism evidence="3 4">
    <name type="scientific">Tolypothrix tenuis PCC 7101</name>
    <dbReference type="NCBI Taxonomy" id="231146"/>
    <lineage>
        <taxon>Bacteria</taxon>
        <taxon>Bacillati</taxon>
        <taxon>Cyanobacteriota</taxon>
        <taxon>Cyanophyceae</taxon>
        <taxon>Nostocales</taxon>
        <taxon>Tolypothrichaceae</taxon>
        <taxon>Tolypothrix</taxon>
    </lineage>
</organism>
<dbReference type="KEGG" id="ttq:NIES37_29700"/>
<feature type="chain" id="PRO_5012803182" evidence="2">
    <location>
        <begin position="25"/>
        <end position="107"/>
    </location>
</feature>